<dbReference type="OrthoDB" id="7403325at2759"/>
<dbReference type="GO" id="GO:0004760">
    <property type="term" value="F:L-serine-pyruvate transaminase activity"/>
    <property type="evidence" value="ECO:0007669"/>
    <property type="project" value="TreeGrafter"/>
</dbReference>
<dbReference type="InterPro" id="IPR000192">
    <property type="entry name" value="Aminotrans_V_dom"/>
</dbReference>
<evidence type="ECO:0000256" key="6">
    <source>
        <dbReference type="PIRNR" id="PIRNR000524"/>
    </source>
</evidence>
<dbReference type="SUPFAM" id="SSF53383">
    <property type="entry name" value="PLP-dependent transferases"/>
    <property type="match status" value="1"/>
</dbReference>
<dbReference type="Proteomes" id="UP001153712">
    <property type="component" value="Chromosome 5"/>
</dbReference>
<name>A0A9N9XQW7_PHYSR</name>
<dbReference type="FunFam" id="3.40.640.10:FF:000027">
    <property type="entry name" value="Serine--pyruvate aminotransferase, mitochondrial"/>
    <property type="match status" value="1"/>
</dbReference>
<dbReference type="InterPro" id="IPR015424">
    <property type="entry name" value="PyrdxlP-dep_Trfase"/>
</dbReference>
<comment type="catalytic activity">
    <reaction evidence="6">
        <text>glyoxylate + L-alanine = glycine + pyruvate</text>
        <dbReference type="Rhea" id="RHEA:24248"/>
        <dbReference type="ChEBI" id="CHEBI:15361"/>
        <dbReference type="ChEBI" id="CHEBI:36655"/>
        <dbReference type="ChEBI" id="CHEBI:57305"/>
        <dbReference type="ChEBI" id="CHEBI:57972"/>
        <dbReference type="EC" id="2.6.1.44"/>
    </reaction>
</comment>
<evidence type="ECO:0000256" key="8">
    <source>
        <dbReference type="PIRSR" id="PIRSR000524-50"/>
    </source>
</evidence>
<dbReference type="EC" id="2.6.1.44" evidence="6"/>
<evidence type="ECO:0000313" key="10">
    <source>
        <dbReference type="EMBL" id="CAG9862476.1"/>
    </source>
</evidence>
<dbReference type="PANTHER" id="PTHR21152:SF40">
    <property type="entry name" value="ALANINE--GLYOXYLATE AMINOTRANSFERASE"/>
    <property type="match status" value="1"/>
</dbReference>
<dbReference type="GO" id="GO:0019265">
    <property type="term" value="P:glycine biosynthetic process, by transamination of glyoxylate"/>
    <property type="evidence" value="ECO:0007669"/>
    <property type="project" value="TreeGrafter"/>
</dbReference>
<evidence type="ECO:0000256" key="2">
    <source>
        <dbReference type="ARBA" id="ARBA00009236"/>
    </source>
</evidence>
<keyword evidence="3" id="KW-0032">Aminotransferase</keyword>
<dbReference type="InterPro" id="IPR015422">
    <property type="entry name" value="PyrdxlP-dep_Trfase_small"/>
</dbReference>
<dbReference type="Pfam" id="PF00266">
    <property type="entry name" value="Aminotran_5"/>
    <property type="match status" value="1"/>
</dbReference>
<dbReference type="PIRSF" id="PIRSF000524">
    <property type="entry name" value="SPT"/>
    <property type="match status" value="1"/>
</dbReference>
<gene>
    <name evidence="10" type="ORF">PHYEVI_LOCUS8790</name>
</gene>
<feature type="domain" description="Aminotransferase class V" evidence="9">
    <location>
        <begin position="41"/>
        <end position="345"/>
    </location>
</feature>
<dbReference type="InterPro" id="IPR015421">
    <property type="entry name" value="PyrdxlP-dep_Trfase_major"/>
</dbReference>
<dbReference type="GO" id="GO:0005777">
    <property type="term" value="C:peroxisome"/>
    <property type="evidence" value="ECO:0007669"/>
    <property type="project" value="TreeGrafter"/>
</dbReference>
<dbReference type="GO" id="GO:0008453">
    <property type="term" value="F:alanine-glyoxylate transaminase activity"/>
    <property type="evidence" value="ECO:0007669"/>
    <property type="project" value="UniProtKB-EC"/>
</dbReference>
<feature type="modified residue" description="N6-(pyridoxal phosphate)lysine" evidence="8">
    <location>
        <position position="204"/>
    </location>
</feature>
<keyword evidence="11" id="KW-1185">Reference proteome</keyword>
<evidence type="ECO:0000256" key="7">
    <source>
        <dbReference type="PIRSR" id="PIRSR000524-1"/>
    </source>
</evidence>
<comment type="similarity">
    <text evidence="2 6">Belongs to the class-V pyridoxal-phosphate-dependent aminotransferase family.</text>
</comment>
<evidence type="ECO:0000313" key="11">
    <source>
        <dbReference type="Proteomes" id="UP001153712"/>
    </source>
</evidence>
<dbReference type="InterPro" id="IPR024169">
    <property type="entry name" value="SP_NH2Trfase/AEP_transaminase"/>
</dbReference>
<keyword evidence="4" id="KW-0808">Transferase</keyword>
<dbReference type="CDD" id="cd06451">
    <property type="entry name" value="AGAT_like"/>
    <property type="match status" value="1"/>
</dbReference>
<dbReference type="Gene3D" id="3.40.640.10">
    <property type="entry name" value="Type I PLP-dependent aspartate aminotransferase-like (Major domain)"/>
    <property type="match status" value="1"/>
</dbReference>
<evidence type="ECO:0000256" key="5">
    <source>
        <dbReference type="ARBA" id="ARBA00022898"/>
    </source>
</evidence>
<evidence type="ECO:0000259" key="9">
    <source>
        <dbReference type="Pfam" id="PF00266"/>
    </source>
</evidence>
<accession>A0A9N9XQW7</accession>
<reference evidence="10" key="1">
    <citation type="submission" date="2022-01" db="EMBL/GenBank/DDBJ databases">
        <authorList>
            <person name="King R."/>
        </authorList>
    </citation>
    <scope>NUCLEOTIDE SEQUENCE</scope>
</reference>
<proteinExistence type="inferred from homology"/>
<evidence type="ECO:0000256" key="1">
    <source>
        <dbReference type="ARBA" id="ARBA00001933"/>
    </source>
</evidence>
<protein>
    <recommendedName>
        <fullName evidence="6">Alanine--glyoxylate aminotransferase</fullName>
        <ecNumber evidence="6">2.6.1.44</ecNumber>
    </recommendedName>
</protein>
<dbReference type="AlphaFoldDB" id="A0A9N9XQW7"/>
<evidence type="ECO:0000256" key="3">
    <source>
        <dbReference type="ARBA" id="ARBA00022576"/>
    </source>
</evidence>
<dbReference type="EMBL" id="OU900098">
    <property type="protein sequence ID" value="CAG9862476.1"/>
    <property type="molecule type" value="Genomic_DNA"/>
</dbReference>
<organism evidence="10 11">
    <name type="scientific">Phyllotreta striolata</name>
    <name type="common">Striped flea beetle</name>
    <name type="synonym">Crioceris striolata</name>
    <dbReference type="NCBI Taxonomy" id="444603"/>
    <lineage>
        <taxon>Eukaryota</taxon>
        <taxon>Metazoa</taxon>
        <taxon>Ecdysozoa</taxon>
        <taxon>Arthropoda</taxon>
        <taxon>Hexapoda</taxon>
        <taxon>Insecta</taxon>
        <taxon>Pterygota</taxon>
        <taxon>Neoptera</taxon>
        <taxon>Endopterygota</taxon>
        <taxon>Coleoptera</taxon>
        <taxon>Polyphaga</taxon>
        <taxon>Cucujiformia</taxon>
        <taxon>Chrysomeloidea</taxon>
        <taxon>Chrysomelidae</taxon>
        <taxon>Galerucinae</taxon>
        <taxon>Alticini</taxon>
        <taxon>Phyllotreta</taxon>
    </lineage>
</organism>
<dbReference type="PANTHER" id="PTHR21152">
    <property type="entry name" value="AMINOTRANSFERASE CLASS V"/>
    <property type="match status" value="1"/>
</dbReference>
<evidence type="ECO:0000256" key="4">
    <source>
        <dbReference type="ARBA" id="ARBA00022679"/>
    </source>
</evidence>
<sequence length="389" mass="43263">MDIPAPEILKKPLEIPNKILMGAGPANVSPRVLHAISKPILGHMNQELFQIMDEIKEGIKYVFQTRNDLTLAISASGHAGMEAVMSNLLEPGDKVLIAVNGLWGVRASDMAGRYDAQVVKMTANMGSNFTLREIEYYLQTESPKLLFIVQGETSTGVYQPLEGIGSLCHRYNCLLAVDVVASVGAVEFLMDRWEIDVAYAGVQKALGAPPGLTIISFSPRAQKVIFERTTPIKVYYWDMKILGQQWNCYNNVRPYHHTTCSALLVGLRESLAIITEAGLKNWQQKHKEGYKQLKKGLEKLGFEFFVDDESKRLITVTSVVVKDFDWKELVKCAMNKHNVEIAGGLGPTAGKILRIGVMGYNANPYTIDYVLNALKDALNHSRTYKTAKL</sequence>
<keyword evidence="5 6" id="KW-0663">Pyridoxal phosphate</keyword>
<feature type="binding site" evidence="7">
    <location>
        <position position="354"/>
    </location>
    <ligand>
        <name>substrate</name>
    </ligand>
</feature>
<comment type="cofactor">
    <cofactor evidence="1 6 8">
        <name>pyridoxal 5'-phosphate</name>
        <dbReference type="ChEBI" id="CHEBI:597326"/>
    </cofactor>
</comment>
<dbReference type="Gene3D" id="3.90.1150.10">
    <property type="entry name" value="Aspartate Aminotransferase, domain 1"/>
    <property type="match status" value="1"/>
</dbReference>